<dbReference type="AlphaFoldDB" id="A0A329UW91"/>
<name>A0A329UW91_9FIRM</name>
<dbReference type="SUPFAM" id="SSF52540">
    <property type="entry name" value="P-loop containing nucleoside triphosphate hydrolases"/>
    <property type="match status" value="1"/>
</dbReference>
<evidence type="ECO:0000313" key="6">
    <source>
        <dbReference type="Proteomes" id="UP000250550"/>
    </source>
</evidence>
<dbReference type="SMART" id="SM00487">
    <property type="entry name" value="DEXDc"/>
    <property type="match status" value="1"/>
</dbReference>
<dbReference type="InterPro" id="IPR001650">
    <property type="entry name" value="Helicase_C-like"/>
</dbReference>
<gene>
    <name evidence="5" type="ORF">C4N21_02455</name>
</gene>
<dbReference type="InterPro" id="IPR027417">
    <property type="entry name" value="P-loop_NTPase"/>
</dbReference>
<feature type="compositionally biased region" description="Basic and acidic residues" evidence="2">
    <location>
        <begin position="1183"/>
        <end position="1192"/>
    </location>
</feature>
<dbReference type="Pfam" id="PF14195">
    <property type="entry name" value="DUF4316"/>
    <property type="match status" value="1"/>
</dbReference>
<feature type="domain" description="Helicase C-terminal" evidence="4">
    <location>
        <begin position="684"/>
        <end position="864"/>
    </location>
</feature>
<accession>A0A329UW91</accession>
<evidence type="ECO:0000259" key="4">
    <source>
        <dbReference type="PROSITE" id="PS51194"/>
    </source>
</evidence>
<comment type="caution">
    <text evidence="5">The sequence shown here is derived from an EMBL/GenBank/DDBJ whole genome shotgun (WGS) entry which is preliminary data.</text>
</comment>
<keyword evidence="5" id="KW-0547">Nucleotide-binding</keyword>
<dbReference type="Pfam" id="PF18842">
    <property type="entry name" value="LPD26"/>
    <property type="match status" value="1"/>
</dbReference>
<dbReference type="InterPro" id="IPR040936">
    <property type="entry name" value="LPD26"/>
</dbReference>
<evidence type="ECO:0000313" key="5">
    <source>
        <dbReference type="EMBL" id="RAW66703.1"/>
    </source>
</evidence>
<dbReference type="CDD" id="cd10311">
    <property type="entry name" value="PLDc_N_DEXD_c"/>
    <property type="match status" value="1"/>
</dbReference>
<proteinExistence type="predicted"/>
<dbReference type="Gene3D" id="3.40.50.300">
    <property type="entry name" value="P-loop containing nucleotide triphosphate hydrolases"/>
    <property type="match status" value="1"/>
</dbReference>
<dbReference type="Pfam" id="PF00176">
    <property type="entry name" value="SNF2-rel_dom"/>
    <property type="match status" value="1"/>
</dbReference>
<protein>
    <submittedName>
        <fullName evidence="5">Helicase</fullName>
    </submittedName>
</protein>
<dbReference type="Pfam" id="PF00271">
    <property type="entry name" value="Helicase_C"/>
    <property type="match status" value="1"/>
</dbReference>
<keyword evidence="5" id="KW-0067">ATP-binding</keyword>
<dbReference type="InterPro" id="IPR049730">
    <property type="entry name" value="SNF2/RAD54-like_C"/>
</dbReference>
<dbReference type="InterPro" id="IPR000330">
    <property type="entry name" value="SNF2_N"/>
</dbReference>
<dbReference type="GO" id="GO:0004386">
    <property type="term" value="F:helicase activity"/>
    <property type="evidence" value="ECO:0007669"/>
    <property type="project" value="UniProtKB-KW"/>
</dbReference>
<dbReference type="SMART" id="SM00490">
    <property type="entry name" value="HELICc"/>
    <property type="match status" value="1"/>
</dbReference>
<dbReference type="PANTHER" id="PTHR45766">
    <property type="entry name" value="DNA ANNEALING HELICASE AND ENDONUCLEASE ZRANB3 FAMILY MEMBER"/>
    <property type="match status" value="1"/>
</dbReference>
<evidence type="ECO:0000256" key="2">
    <source>
        <dbReference type="SAM" id="MobiDB-lite"/>
    </source>
</evidence>
<dbReference type="GO" id="GO:0031297">
    <property type="term" value="P:replication fork processing"/>
    <property type="evidence" value="ECO:0007669"/>
    <property type="project" value="TreeGrafter"/>
</dbReference>
<evidence type="ECO:0000259" key="3">
    <source>
        <dbReference type="PROSITE" id="PS51192"/>
    </source>
</evidence>
<dbReference type="Proteomes" id="UP000250550">
    <property type="component" value="Unassembled WGS sequence"/>
</dbReference>
<keyword evidence="1" id="KW-0378">Hydrolase</keyword>
<dbReference type="PROSITE" id="PS51194">
    <property type="entry name" value="HELICASE_CTER"/>
    <property type="match status" value="1"/>
</dbReference>
<dbReference type="PANTHER" id="PTHR45766:SF6">
    <property type="entry name" value="SWI_SNF-RELATED MATRIX-ASSOCIATED ACTIN-DEPENDENT REGULATOR OF CHROMATIN SUBFAMILY A-LIKE PROTEIN 1"/>
    <property type="match status" value="1"/>
</dbReference>
<feature type="region of interest" description="Disordered" evidence="2">
    <location>
        <begin position="1183"/>
        <end position="1225"/>
    </location>
</feature>
<evidence type="ECO:0000256" key="1">
    <source>
        <dbReference type="ARBA" id="ARBA00022801"/>
    </source>
</evidence>
<dbReference type="RefSeq" id="WP_112120905.1">
    <property type="nucleotide sequence ID" value="NZ_PRLF01000002.1"/>
</dbReference>
<reference evidence="5 6" key="1">
    <citation type="submission" date="2018-02" db="EMBL/GenBank/DDBJ databases">
        <title>Complete genome sequencing of Faecalibacterium prausnitzii strains isolated from the human gut.</title>
        <authorList>
            <person name="Fitzgerald B.C."/>
            <person name="Shkoporov A.N."/>
            <person name="Ross P.R."/>
            <person name="Hill C."/>
        </authorList>
    </citation>
    <scope>NUCLEOTIDE SEQUENCE [LARGE SCALE GENOMIC DNA]</scope>
    <source>
        <strain evidence="5 6">APC924/119</strain>
    </source>
</reference>
<keyword evidence="5" id="KW-0347">Helicase</keyword>
<dbReference type="InterPro" id="IPR025465">
    <property type="entry name" value="DUF4316"/>
</dbReference>
<feature type="domain" description="Helicase ATP-binding" evidence="3">
    <location>
        <begin position="258"/>
        <end position="421"/>
    </location>
</feature>
<dbReference type="GO" id="GO:0005524">
    <property type="term" value="F:ATP binding"/>
    <property type="evidence" value="ECO:0007669"/>
    <property type="project" value="InterPro"/>
</dbReference>
<organism evidence="5 6">
    <name type="scientific">Faecalibacterium prausnitzii</name>
    <dbReference type="NCBI Taxonomy" id="853"/>
    <lineage>
        <taxon>Bacteria</taxon>
        <taxon>Bacillati</taxon>
        <taxon>Bacillota</taxon>
        <taxon>Clostridia</taxon>
        <taxon>Eubacteriales</taxon>
        <taxon>Oscillospiraceae</taxon>
        <taxon>Faecalibacterium</taxon>
    </lineage>
</organism>
<dbReference type="EMBL" id="PRLF01000002">
    <property type="protein sequence ID" value="RAW66703.1"/>
    <property type="molecule type" value="Genomic_DNA"/>
</dbReference>
<feature type="compositionally biased region" description="Basic and acidic residues" evidence="2">
    <location>
        <begin position="1199"/>
        <end position="1225"/>
    </location>
</feature>
<dbReference type="GO" id="GO:0016787">
    <property type="term" value="F:hydrolase activity"/>
    <property type="evidence" value="ECO:0007669"/>
    <property type="project" value="UniProtKB-KW"/>
</dbReference>
<dbReference type="PROSITE" id="PS51192">
    <property type="entry name" value="HELICASE_ATP_BIND_1"/>
    <property type="match status" value="1"/>
</dbReference>
<dbReference type="InterPro" id="IPR014001">
    <property type="entry name" value="Helicase_ATP-bd"/>
</dbReference>
<sequence>MKILDNITSTVRDDLRVEIKKGSKVSIAAACFSMYAYKELKKQLESVDEFRFIFTSPTFVKEKAEKQKREFYIPRLSRETSLYGTEFEIKLRNEMTQRAIAKECADWIRKKAKFKSNTTGENMAGFMTVDSKTAQTAYMPINGFTTVDIGCERGNNSYNMVNCMEAPFAQQYMQLFDGLWNDREKMQDVTDMVLENISTAYAENSPEFIYFMTLYHVFSEFLDDISEDELPNEATGFKQSKIWSMLYDFQRDAVLAIINKLEKYNGCILADSVGLGKTFTALAVVKYYENRNKSVLVLCPKKLAENWNTYKDNYVNNPIASDRLNYDVLFHTDLSRNGGQSNGLDLNRLNWGNYDLVVIDESHNFRNGIGTHSKTQDNRYQRLMDKVIRSGVKTKVLMLSATPVNNRFVDLKNQLALAYEGNSEFLDERLNTSKNVEDIFKQAQKAFNAWSKLPQEERTTDALLRTLDFDFFELLDSVTIARSRKHIEKYYDTNEIGKFPERLKPISKRPCLTDLNNAINYNEIYEQLMQLSLCVYAPSNYIFPSKLQKYKELTHNKGENLTQTGREQGIRRLMSINLLKRLESSVHSFQLTLTRIKELINGTIQSINQFEAYGRADLDMYDAGGDDFDIDDENSDFFTVGKKVKIDLADMDWKSWRTELKRDAEVLELLTFMVADITPEHDTKLQELLKLLSEKIEHPINDQNKKVLIFSAFSDTAEYLYDHVSEYIKKKYGLNTAVITGSIDGKTTIKGFQATLNNVLTCFSPVSKGRDVLMPGSTTEIDVLIATDCISEGQNLQDCDYLINYDIHWNPVRIIQRFGRVDRIGSRNQYIQLVNFWPDLTLDEYINLKSRVETRMKITVMTSTGDDDLINPEEKGDLEYRKAQLKRLQEEVVDIEDMSDGISIMDLGLNEFRLDLLDYIKRNGDMDKKPRGLHAVVPATDELPDGVIFVLKNINNSVNVDNRNRIHPFYMVYIGVDGQIICDYLNVDSIGFQQVPEFLQEQQTPVFDKLPPEQQQALSDTVQDTLQMLVDADKRIYGDVTGKTLEAIAAQGYSYKDGQLEKQQPEATPDSLLTGETVRTPRGNFHITDMSREQIEAAGFGFHHASEDGKYLIMGNGTQAYAIAAEQPQRDNPLKHVEDTIEQNDNNFDGLINNTPQTPTVADFEQRAKAGEAISVTDLAKAVKAEKREQPQKKPSILKKLDEYKKQAAQQPKDKQKEHKKDLEV</sequence>
<dbReference type="GO" id="GO:0006281">
    <property type="term" value="P:DNA repair"/>
    <property type="evidence" value="ECO:0007669"/>
    <property type="project" value="TreeGrafter"/>
</dbReference>
<dbReference type="InterPro" id="IPR038718">
    <property type="entry name" value="SNF2-like_sf"/>
</dbReference>
<dbReference type="CDD" id="cd18793">
    <property type="entry name" value="SF2_C_SNF"/>
    <property type="match status" value="1"/>
</dbReference>
<dbReference type="Gene3D" id="3.40.50.10810">
    <property type="entry name" value="Tandem AAA-ATPase domain"/>
    <property type="match status" value="1"/>
</dbReference>